<accession>A0A1E5BIV3</accession>
<gene>
    <name evidence="1" type="ORF">A1QO_04280</name>
</gene>
<evidence type="ECO:0000313" key="1">
    <source>
        <dbReference type="EMBL" id="OEE37330.1"/>
    </source>
</evidence>
<evidence type="ECO:0000313" key="2">
    <source>
        <dbReference type="Proteomes" id="UP000094741"/>
    </source>
</evidence>
<reference evidence="1 2" key="1">
    <citation type="journal article" date="2012" name="Science">
        <title>Ecological populations of bacteria act as socially cohesive units of antibiotic production and resistance.</title>
        <authorList>
            <person name="Cordero O.X."/>
            <person name="Wildschutte H."/>
            <person name="Kirkup B."/>
            <person name="Proehl S."/>
            <person name="Ngo L."/>
            <person name="Hussain F."/>
            <person name="Le Roux F."/>
            <person name="Mincer T."/>
            <person name="Polz M.F."/>
        </authorList>
    </citation>
    <scope>NUCLEOTIDE SEQUENCE [LARGE SCALE GENOMIC DNA]</scope>
    <source>
        <strain evidence="1 2">ZF-129</strain>
    </source>
</reference>
<dbReference type="AlphaFoldDB" id="A0A1E5BIV3"/>
<dbReference type="Proteomes" id="UP000094741">
    <property type="component" value="Unassembled WGS sequence"/>
</dbReference>
<protein>
    <submittedName>
        <fullName evidence="1">Uncharacterized protein</fullName>
    </submittedName>
</protein>
<organism evidence="1 2">
    <name type="scientific">Vibrio genomosp. F10 str. ZF-129</name>
    <dbReference type="NCBI Taxonomy" id="1187848"/>
    <lineage>
        <taxon>Bacteria</taxon>
        <taxon>Pseudomonadati</taxon>
        <taxon>Pseudomonadota</taxon>
        <taxon>Gammaproteobacteria</taxon>
        <taxon>Vibrionales</taxon>
        <taxon>Vibrionaceae</taxon>
        <taxon>Vibrio</taxon>
    </lineage>
</organism>
<comment type="caution">
    <text evidence="1">The sequence shown here is derived from an EMBL/GenBank/DDBJ whole genome shotgun (WGS) entry which is preliminary data.</text>
</comment>
<sequence>MNAIHQIIRTRLIDKLSKSNSSTDVAIGMIKVQNLQEIQSGVITCTAITNHHGKILTSPRRIIAFFGNDGVSIRANDTSGTWLARVCYSQC</sequence>
<proteinExistence type="predicted"/>
<dbReference type="RefSeq" id="WP_017041810.1">
    <property type="nucleotide sequence ID" value="NZ_AJYQ02000020.1"/>
</dbReference>
<name>A0A1E5BIV3_9VIBR</name>
<dbReference type="EMBL" id="AJYQ02000020">
    <property type="protein sequence ID" value="OEE37330.1"/>
    <property type="molecule type" value="Genomic_DNA"/>
</dbReference>